<dbReference type="Gene3D" id="1.10.10.10">
    <property type="entry name" value="Winged helix-like DNA-binding domain superfamily/Winged helix DNA-binding domain"/>
    <property type="match status" value="1"/>
</dbReference>
<dbReference type="InterPro" id="IPR016032">
    <property type="entry name" value="Sig_transdc_resp-reg_C-effctor"/>
</dbReference>
<dbReference type="GO" id="GO:0000976">
    <property type="term" value="F:transcription cis-regulatory region binding"/>
    <property type="evidence" value="ECO:0007669"/>
    <property type="project" value="TreeGrafter"/>
</dbReference>
<dbReference type="PROSITE" id="PS51755">
    <property type="entry name" value="OMPR_PHOB"/>
    <property type="match status" value="1"/>
</dbReference>
<keyword evidence="3" id="KW-0805">Transcription regulation</keyword>
<organism evidence="12 14">
    <name type="scientific">Streptococcus gallolyticus</name>
    <dbReference type="NCBI Taxonomy" id="315405"/>
    <lineage>
        <taxon>Bacteria</taxon>
        <taxon>Bacillati</taxon>
        <taxon>Bacillota</taxon>
        <taxon>Bacilli</taxon>
        <taxon>Lactobacillales</taxon>
        <taxon>Streptococcaceae</taxon>
        <taxon>Streptococcus</taxon>
    </lineage>
</organism>
<dbReference type="CDD" id="cd00383">
    <property type="entry name" value="trans_reg_C"/>
    <property type="match status" value="1"/>
</dbReference>
<evidence type="ECO:0000313" key="15">
    <source>
        <dbReference type="Proteomes" id="UP000182764"/>
    </source>
</evidence>
<evidence type="ECO:0000256" key="6">
    <source>
        <dbReference type="ARBA" id="ARBA00055621"/>
    </source>
</evidence>
<dbReference type="InterPro" id="IPR039420">
    <property type="entry name" value="WalR-like"/>
</dbReference>
<keyword evidence="1 8" id="KW-0597">Phosphoprotein</keyword>
<dbReference type="SMART" id="SM00862">
    <property type="entry name" value="Trans_reg_C"/>
    <property type="match status" value="1"/>
</dbReference>
<dbReference type="FunFam" id="1.10.10.10:FF:000005">
    <property type="entry name" value="Two-component system response regulator"/>
    <property type="match status" value="1"/>
</dbReference>
<keyword evidence="2" id="KW-0902">Two-component regulatory system</keyword>
<dbReference type="RefSeq" id="WP_039694016.1">
    <property type="nucleotide sequence ID" value="NZ_FNFJ01000003.1"/>
</dbReference>
<sequence>MSKKILIIEDEKNLARFVSLELQHEGYSVVVETNGRLGLQTALDDDFDLILLDLMLPDMDGFEITRRLRLEKETSIIMMTARDSIMDIVAGLDRGADDYIVKPFAIEELLARVRAVFRRQDVESKREQDSRGKEGLLGLRLNPQNRSAVRGDDEISLTKREYDLLSVLLSNVNRVMTREELLSSVWRYDTDIETNVVDVYIRYLRGKVDIPGKESYIQTVRGMGYIIREK</sequence>
<dbReference type="PROSITE" id="PS50110">
    <property type="entry name" value="RESPONSE_REGULATORY"/>
    <property type="match status" value="1"/>
</dbReference>
<accession>A0A060RH86</accession>
<dbReference type="Proteomes" id="UP000182764">
    <property type="component" value="Unassembled WGS sequence"/>
</dbReference>
<name>A0A060RH86_9STRE</name>
<evidence type="ECO:0000256" key="5">
    <source>
        <dbReference type="ARBA" id="ARBA00023163"/>
    </source>
</evidence>
<dbReference type="EMBL" id="FOBM01000002">
    <property type="protein sequence ID" value="SEM08859.1"/>
    <property type="molecule type" value="Genomic_DNA"/>
</dbReference>
<dbReference type="InterPro" id="IPR036388">
    <property type="entry name" value="WH-like_DNA-bd_sf"/>
</dbReference>
<feature type="modified residue" description="4-aspartylphosphate" evidence="8">
    <location>
        <position position="53"/>
    </location>
</feature>
<evidence type="ECO:0000256" key="7">
    <source>
        <dbReference type="ARBA" id="ARBA00071115"/>
    </source>
</evidence>
<keyword evidence="4 9" id="KW-0238">DNA-binding</keyword>
<dbReference type="EMBL" id="CCBC010000146">
    <property type="protein sequence ID" value="CDO17956.1"/>
    <property type="molecule type" value="Genomic_DNA"/>
</dbReference>
<dbReference type="Pfam" id="PF00072">
    <property type="entry name" value="Response_reg"/>
    <property type="match status" value="1"/>
</dbReference>
<dbReference type="Pfam" id="PF00486">
    <property type="entry name" value="Trans_reg_C"/>
    <property type="match status" value="1"/>
</dbReference>
<protein>
    <recommendedName>
        <fullName evidence="7">Transcriptional regulatory protein DltR</fullName>
    </recommendedName>
</protein>
<dbReference type="InterPro" id="IPR001867">
    <property type="entry name" value="OmpR/PhoB-type_DNA-bd"/>
</dbReference>
<dbReference type="PANTHER" id="PTHR48111:SF22">
    <property type="entry name" value="REGULATOR OF RPOS"/>
    <property type="match status" value="1"/>
</dbReference>
<evidence type="ECO:0000256" key="3">
    <source>
        <dbReference type="ARBA" id="ARBA00023015"/>
    </source>
</evidence>
<evidence type="ECO:0000256" key="9">
    <source>
        <dbReference type="PROSITE-ProRule" id="PRU01091"/>
    </source>
</evidence>
<feature type="domain" description="OmpR/PhoB-type" evidence="11">
    <location>
        <begin position="126"/>
        <end position="229"/>
    </location>
</feature>
<dbReference type="InterPro" id="IPR001789">
    <property type="entry name" value="Sig_transdc_resp-reg_receiver"/>
</dbReference>
<dbReference type="GO" id="GO:0006355">
    <property type="term" value="P:regulation of DNA-templated transcription"/>
    <property type="evidence" value="ECO:0007669"/>
    <property type="project" value="InterPro"/>
</dbReference>
<feature type="DNA-binding region" description="OmpR/PhoB-type" evidence="9">
    <location>
        <begin position="126"/>
        <end position="229"/>
    </location>
</feature>
<dbReference type="GO" id="GO:0000156">
    <property type="term" value="F:phosphorelay response regulator activity"/>
    <property type="evidence" value="ECO:0007669"/>
    <property type="project" value="TreeGrafter"/>
</dbReference>
<reference evidence="13 15" key="3">
    <citation type="submission" date="2016-10" db="EMBL/GenBank/DDBJ databases">
        <authorList>
            <person name="de Groot N.N."/>
        </authorList>
    </citation>
    <scope>NUCLEOTIDE SEQUENCE [LARGE SCALE GENOMIC DNA]</scope>
    <source>
        <strain evidence="13 15">VTM1R29</strain>
    </source>
</reference>
<dbReference type="InterPro" id="IPR011006">
    <property type="entry name" value="CheY-like_superfamily"/>
</dbReference>
<dbReference type="GO" id="GO:0005829">
    <property type="term" value="C:cytosol"/>
    <property type="evidence" value="ECO:0007669"/>
    <property type="project" value="TreeGrafter"/>
</dbReference>
<evidence type="ECO:0000313" key="12">
    <source>
        <dbReference type="EMBL" id="CDO17956.1"/>
    </source>
</evidence>
<dbReference type="Gene3D" id="3.40.50.2300">
    <property type="match status" value="1"/>
</dbReference>
<evidence type="ECO:0000256" key="1">
    <source>
        <dbReference type="ARBA" id="ARBA00022553"/>
    </source>
</evidence>
<evidence type="ECO:0000259" key="10">
    <source>
        <dbReference type="PROSITE" id="PS50110"/>
    </source>
</evidence>
<dbReference type="GO" id="GO:0032993">
    <property type="term" value="C:protein-DNA complex"/>
    <property type="evidence" value="ECO:0007669"/>
    <property type="project" value="TreeGrafter"/>
</dbReference>
<dbReference type="FunFam" id="3.40.50.2300:FF:000001">
    <property type="entry name" value="DNA-binding response regulator PhoB"/>
    <property type="match status" value="1"/>
</dbReference>
<reference evidence="12 14" key="2">
    <citation type="submission" date="2014-05" db="EMBL/GenBank/DDBJ databases">
        <title>Genome sequence of Streptococcus gallolyticus.</title>
        <authorList>
            <person name="Del Campo R."/>
        </authorList>
    </citation>
    <scope>NUCLEOTIDE SEQUENCE [LARGE SCALE GENOMIC DNA]</scope>
    <source>
        <strain evidence="12 14">LMG17956</strain>
    </source>
</reference>
<dbReference type="SUPFAM" id="SSF46894">
    <property type="entry name" value="C-terminal effector domain of the bipartite response regulators"/>
    <property type="match status" value="1"/>
</dbReference>
<gene>
    <name evidence="12" type="ORF">BN963_SGAL_01151</name>
    <name evidence="13" type="ORF">SAMN04487839_102305</name>
</gene>
<feature type="domain" description="Response regulatory" evidence="10">
    <location>
        <begin position="4"/>
        <end position="117"/>
    </location>
</feature>
<evidence type="ECO:0000256" key="2">
    <source>
        <dbReference type="ARBA" id="ARBA00023012"/>
    </source>
</evidence>
<reference evidence="12 14" key="1">
    <citation type="submission" date="2014-02" db="EMBL/GenBank/DDBJ databases">
        <authorList>
            <person name="Manrique M."/>
        </authorList>
    </citation>
    <scope>NUCLEOTIDE SEQUENCE [LARGE SCALE GENOMIC DNA]</scope>
    <source>
        <strain evidence="12 14">LMG17956</strain>
    </source>
</reference>
<evidence type="ECO:0000313" key="14">
    <source>
        <dbReference type="Proteomes" id="UP000027584"/>
    </source>
</evidence>
<evidence type="ECO:0000313" key="13">
    <source>
        <dbReference type="EMBL" id="SEM08859.1"/>
    </source>
</evidence>
<dbReference type="Gene3D" id="6.10.250.690">
    <property type="match status" value="1"/>
</dbReference>
<evidence type="ECO:0000256" key="8">
    <source>
        <dbReference type="PROSITE-ProRule" id="PRU00169"/>
    </source>
</evidence>
<proteinExistence type="predicted"/>
<dbReference type="AlphaFoldDB" id="A0A060RH86"/>
<evidence type="ECO:0000256" key="4">
    <source>
        <dbReference type="ARBA" id="ARBA00023125"/>
    </source>
</evidence>
<dbReference type="PANTHER" id="PTHR48111">
    <property type="entry name" value="REGULATOR OF RPOS"/>
    <property type="match status" value="1"/>
</dbReference>
<comment type="function">
    <text evidence="6">Member of the two-component regulatory system DltS/DltR. Regulates the expression of the dlt operon.</text>
</comment>
<dbReference type="Proteomes" id="UP000027584">
    <property type="component" value="Unassembled WGS sequence"/>
</dbReference>
<evidence type="ECO:0000259" key="11">
    <source>
        <dbReference type="PROSITE" id="PS51755"/>
    </source>
</evidence>
<dbReference type="SUPFAM" id="SSF52172">
    <property type="entry name" value="CheY-like"/>
    <property type="match status" value="1"/>
</dbReference>
<dbReference type="SMART" id="SM00448">
    <property type="entry name" value="REC"/>
    <property type="match status" value="1"/>
</dbReference>
<keyword evidence="5" id="KW-0804">Transcription</keyword>